<dbReference type="AlphaFoldDB" id="A0A0F9WCE6"/>
<keyword evidence="2" id="KW-1185">Reference proteome</keyword>
<accession>A0A0F9WCE6</accession>
<sequence length="85" mass="10069">MDLKKIMVRNITKEDKKQEIRKKLIMLVRKGEDKRMREKNLIDMGEMITNSVKVDNKNNSGGRQETAEKVFLRIWSNICPKKHLV</sequence>
<proteinExistence type="predicted"/>
<name>A0A0F9WCE6_9MICR</name>
<dbReference type="VEuPathDB" id="MicrosporidiaDB:AAJ76_2900010710"/>
<dbReference type="RefSeq" id="XP_024330913.1">
    <property type="nucleotide sequence ID" value="XM_024474961.1"/>
</dbReference>
<comment type="caution">
    <text evidence="1">The sequence shown here is derived from an EMBL/GenBank/DDBJ whole genome shotgun (WGS) entry which is preliminary data.</text>
</comment>
<reference evidence="1 2" key="1">
    <citation type="journal article" date="2015" name="Environ. Microbiol.">
        <title>Genome analyses suggest the presence of polyploidy and recent human-driven expansions in eight global populations of the honeybee pathogen Nosema ceranae.</title>
        <authorList>
            <person name="Pelin A."/>
            <person name="Selman M."/>
            <person name="Aris-Brosou S."/>
            <person name="Farinelli L."/>
            <person name="Corradi N."/>
        </authorList>
    </citation>
    <scope>NUCLEOTIDE SEQUENCE [LARGE SCALE GENOMIC DNA]</scope>
    <source>
        <strain evidence="1 2">PA08 1199</strain>
    </source>
</reference>
<evidence type="ECO:0000313" key="2">
    <source>
        <dbReference type="Proteomes" id="UP000034350"/>
    </source>
</evidence>
<dbReference type="Proteomes" id="UP000034350">
    <property type="component" value="Unassembled WGS sequence"/>
</dbReference>
<gene>
    <name evidence="1" type="ORF">AAJ76_2900010710</name>
</gene>
<protein>
    <submittedName>
        <fullName evidence="1">Uncharacterized protein</fullName>
    </submittedName>
</protein>
<evidence type="ECO:0000313" key="1">
    <source>
        <dbReference type="EMBL" id="KKO75171.1"/>
    </source>
</evidence>
<organism evidence="1 2">
    <name type="scientific">Vairimorpha ceranae</name>
    <dbReference type="NCBI Taxonomy" id="40302"/>
    <lineage>
        <taxon>Eukaryota</taxon>
        <taxon>Fungi</taxon>
        <taxon>Fungi incertae sedis</taxon>
        <taxon>Microsporidia</taxon>
        <taxon>Nosematidae</taxon>
        <taxon>Vairimorpha</taxon>
    </lineage>
</organism>
<dbReference type="GeneID" id="36319890"/>
<dbReference type="EMBL" id="JPQZ01000029">
    <property type="protein sequence ID" value="KKO75171.1"/>
    <property type="molecule type" value="Genomic_DNA"/>
</dbReference>